<dbReference type="InterPro" id="IPR015943">
    <property type="entry name" value="WD40/YVTN_repeat-like_dom_sf"/>
</dbReference>
<evidence type="ECO:0000313" key="2">
    <source>
        <dbReference type="Proteomes" id="UP000507470"/>
    </source>
</evidence>
<dbReference type="Gene3D" id="2.130.10.10">
    <property type="entry name" value="YVTN repeat-like/Quinoprotein amine dehydrogenase"/>
    <property type="match status" value="1"/>
</dbReference>
<name>A0A6J8A3B4_MYTCO</name>
<evidence type="ECO:0000313" key="1">
    <source>
        <dbReference type="EMBL" id="CAC5359592.1"/>
    </source>
</evidence>
<gene>
    <name evidence="1" type="ORF">MCOR_2383</name>
</gene>
<dbReference type="EMBL" id="CACVKT020000513">
    <property type="protein sequence ID" value="CAC5359592.1"/>
    <property type="molecule type" value="Genomic_DNA"/>
</dbReference>
<proteinExistence type="predicted"/>
<dbReference type="AlphaFoldDB" id="A0A6J8A3B4"/>
<dbReference type="SUPFAM" id="SSF50960">
    <property type="entry name" value="TolB, C-terminal domain"/>
    <property type="match status" value="1"/>
</dbReference>
<sequence>MVAMKEDDETIVVVDVEARTVVKVMVDELRMKFGLNLSDSVSPKLVPDNKSFIVFSGEKDYIPTHCLYDFKKGSLLKRVAGHRLRVHNQSYGDRSNYISMYYTPQSPFILTCESDRITTLRLWDKKSFLQLSSLTLDKKIVDIKLNSDGLSFVSYSEDPNIIVRWTIEGANVGKSSLSKYPAIFKGNG</sequence>
<dbReference type="Proteomes" id="UP000507470">
    <property type="component" value="Unassembled WGS sequence"/>
</dbReference>
<reference evidence="1 2" key="1">
    <citation type="submission" date="2020-06" db="EMBL/GenBank/DDBJ databases">
        <authorList>
            <person name="Li R."/>
            <person name="Bekaert M."/>
        </authorList>
    </citation>
    <scope>NUCLEOTIDE SEQUENCE [LARGE SCALE GENOMIC DNA]</scope>
    <source>
        <strain evidence="2">wild</strain>
    </source>
</reference>
<keyword evidence="2" id="KW-1185">Reference proteome</keyword>
<dbReference type="OrthoDB" id="6137220at2759"/>
<organism evidence="1 2">
    <name type="scientific">Mytilus coruscus</name>
    <name type="common">Sea mussel</name>
    <dbReference type="NCBI Taxonomy" id="42192"/>
    <lineage>
        <taxon>Eukaryota</taxon>
        <taxon>Metazoa</taxon>
        <taxon>Spiralia</taxon>
        <taxon>Lophotrochozoa</taxon>
        <taxon>Mollusca</taxon>
        <taxon>Bivalvia</taxon>
        <taxon>Autobranchia</taxon>
        <taxon>Pteriomorphia</taxon>
        <taxon>Mytilida</taxon>
        <taxon>Mytiloidea</taxon>
        <taxon>Mytilidae</taxon>
        <taxon>Mytilinae</taxon>
        <taxon>Mytilus</taxon>
    </lineage>
</organism>
<accession>A0A6J8A3B4</accession>
<protein>
    <submittedName>
        <fullName evidence="1">Uncharacterized protein</fullName>
    </submittedName>
</protein>